<feature type="compositionally biased region" description="Polar residues" evidence="3">
    <location>
        <begin position="745"/>
        <end position="758"/>
    </location>
</feature>
<evidence type="ECO:0000256" key="2">
    <source>
        <dbReference type="SAM" id="Coils"/>
    </source>
</evidence>
<dbReference type="PROSITE" id="PS50003">
    <property type="entry name" value="PH_DOMAIN"/>
    <property type="match status" value="1"/>
</dbReference>
<dbReference type="GO" id="GO:0007165">
    <property type="term" value="P:signal transduction"/>
    <property type="evidence" value="ECO:0007669"/>
    <property type="project" value="InterPro"/>
</dbReference>
<dbReference type="SMART" id="SM00233">
    <property type="entry name" value="PH"/>
    <property type="match status" value="1"/>
</dbReference>
<name>A0A8C4QI32_EPTBU</name>
<dbReference type="Pfam" id="PF00620">
    <property type="entry name" value="RhoGAP"/>
    <property type="match status" value="1"/>
</dbReference>
<dbReference type="InterPro" id="IPR008936">
    <property type="entry name" value="Rho_GTPase_activation_prot"/>
</dbReference>
<feature type="compositionally biased region" description="Low complexity" evidence="3">
    <location>
        <begin position="550"/>
        <end position="559"/>
    </location>
</feature>
<feature type="compositionally biased region" description="Low complexity" evidence="3">
    <location>
        <begin position="585"/>
        <end position="597"/>
    </location>
</feature>
<dbReference type="GeneTree" id="ENSGT00950000183015"/>
<reference evidence="7" key="1">
    <citation type="submission" date="2025-08" db="UniProtKB">
        <authorList>
            <consortium name="Ensembl"/>
        </authorList>
    </citation>
    <scope>IDENTIFICATION</scope>
</reference>
<evidence type="ECO:0000259" key="5">
    <source>
        <dbReference type="PROSITE" id="PS50003"/>
    </source>
</evidence>
<dbReference type="Pfam" id="PF00169">
    <property type="entry name" value="PH"/>
    <property type="match status" value="1"/>
</dbReference>
<evidence type="ECO:0000256" key="1">
    <source>
        <dbReference type="ARBA" id="ARBA00022468"/>
    </source>
</evidence>
<feature type="domain" description="Rho-GAP" evidence="6">
    <location>
        <begin position="266"/>
        <end position="459"/>
    </location>
</feature>
<feature type="signal peptide" evidence="4">
    <location>
        <begin position="1"/>
        <end position="23"/>
    </location>
</feature>
<dbReference type="InterPro" id="IPR051025">
    <property type="entry name" value="RhoGAP"/>
</dbReference>
<evidence type="ECO:0000256" key="4">
    <source>
        <dbReference type="SAM" id="SignalP"/>
    </source>
</evidence>
<dbReference type="SUPFAM" id="SSF48350">
    <property type="entry name" value="GTPase activation domain, GAP"/>
    <property type="match status" value="1"/>
</dbReference>
<evidence type="ECO:0000313" key="8">
    <source>
        <dbReference type="Proteomes" id="UP000694388"/>
    </source>
</evidence>
<evidence type="ECO:0000313" key="7">
    <source>
        <dbReference type="Ensembl" id="ENSEBUP00000015831.1"/>
    </source>
</evidence>
<dbReference type="GO" id="GO:0051056">
    <property type="term" value="P:regulation of small GTPase mediated signal transduction"/>
    <property type="evidence" value="ECO:0007669"/>
    <property type="project" value="UniProtKB-ARBA"/>
</dbReference>
<reference evidence="7" key="2">
    <citation type="submission" date="2025-09" db="UniProtKB">
        <authorList>
            <consortium name="Ensembl"/>
        </authorList>
    </citation>
    <scope>IDENTIFICATION</scope>
</reference>
<feature type="compositionally biased region" description="Polar residues" evidence="3">
    <location>
        <begin position="46"/>
        <end position="55"/>
    </location>
</feature>
<feature type="compositionally biased region" description="Basic and acidic residues" evidence="3">
    <location>
        <begin position="500"/>
        <end position="510"/>
    </location>
</feature>
<dbReference type="PANTHER" id="PTHR15228">
    <property type="entry name" value="SPERMATHECAL PHYSIOLOGY VARIANT"/>
    <property type="match status" value="1"/>
</dbReference>
<feature type="chain" id="PRO_5034464824" evidence="4">
    <location>
        <begin position="24"/>
        <end position="1013"/>
    </location>
</feature>
<accession>A0A8C4QI32</accession>
<feature type="region of interest" description="Disordered" evidence="3">
    <location>
        <begin position="27"/>
        <end position="72"/>
    </location>
</feature>
<feature type="compositionally biased region" description="Basic residues" evidence="3">
    <location>
        <begin position="808"/>
        <end position="818"/>
    </location>
</feature>
<feature type="region of interest" description="Disordered" evidence="3">
    <location>
        <begin position="461"/>
        <end position="481"/>
    </location>
</feature>
<proteinExistence type="predicted"/>
<dbReference type="Ensembl" id="ENSEBUT00000016407.1">
    <property type="protein sequence ID" value="ENSEBUP00000015831.1"/>
    <property type="gene ID" value="ENSEBUG00000009949.1"/>
</dbReference>
<dbReference type="InterPro" id="IPR000198">
    <property type="entry name" value="RhoGAP_dom"/>
</dbReference>
<dbReference type="Gene3D" id="2.30.29.30">
    <property type="entry name" value="Pleckstrin-homology domain (PH domain)/Phosphotyrosine-binding domain (PTB)"/>
    <property type="match status" value="1"/>
</dbReference>
<dbReference type="PANTHER" id="PTHR15228:SF24">
    <property type="entry name" value="RHO-GAP DOMAIN-CONTAINING PROTEIN"/>
    <property type="match status" value="1"/>
</dbReference>
<keyword evidence="8" id="KW-1185">Reference proteome</keyword>
<evidence type="ECO:0000256" key="3">
    <source>
        <dbReference type="SAM" id="MobiDB-lite"/>
    </source>
</evidence>
<dbReference type="FunFam" id="2.30.29.30:FF:000286">
    <property type="entry name" value="PH-protein kinase domain containing protein"/>
    <property type="match status" value="1"/>
</dbReference>
<protein>
    <submittedName>
        <fullName evidence="7">Rho GTPase activating protein 24</fullName>
    </submittedName>
</protein>
<dbReference type="AlphaFoldDB" id="A0A8C4QI32"/>
<feature type="coiled-coil region" evidence="2">
    <location>
        <begin position="904"/>
        <end position="991"/>
    </location>
</feature>
<feature type="compositionally biased region" description="Polar residues" evidence="3">
    <location>
        <begin position="784"/>
        <end position="794"/>
    </location>
</feature>
<feature type="domain" description="PH" evidence="5">
    <location>
        <begin position="152"/>
        <end position="256"/>
    </location>
</feature>
<feature type="region of interest" description="Disordered" evidence="3">
    <location>
        <begin position="500"/>
        <end position="527"/>
    </location>
</feature>
<feature type="region of interest" description="Disordered" evidence="3">
    <location>
        <begin position="994"/>
        <end position="1013"/>
    </location>
</feature>
<dbReference type="Gene3D" id="1.10.555.10">
    <property type="entry name" value="Rho GTPase activation protein"/>
    <property type="match status" value="1"/>
</dbReference>
<keyword evidence="4" id="KW-0732">Signal</keyword>
<organism evidence="7 8">
    <name type="scientific">Eptatretus burgeri</name>
    <name type="common">Inshore hagfish</name>
    <dbReference type="NCBI Taxonomy" id="7764"/>
    <lineage>
        <taxon>Eukaryota</taxon>
        <taxon>Metazoa</taxon>
        <taxon>Chordata</taxon>
        <taxon>Craniata</taxon>
        <taxon>Vertebrata</taxon>
        <taxon>Cyclostomata</taxon>
        <taxon>Myxini</taxon>
        <taxon>Myxiniformes</taxon>
        <taxon>Myxinidae</taxon>
        <taxon>Eptatretinae</taxon>
        <taxon>Eptatretus</taxon>
    </lineage>
</organism>
<evidence type="ECO:0000259" key="6">
    <source>
        <dbReference type="PROSITE" id="PS50238"/>
    </source>
</evidence>
<dbReference type="InterPro" id="IPR001849">
    <property type="entry name" value="PH_domain"/>
</dbReference>
<feature type="region of interest" description="Disordered" evidence="3">
    <location>
        <begin position="723"/>
        <end position="833"/>
    </location>
</feature>
<dbReference type="InterPro" id="IPR011993">
    <property type="entry name" value="PH-like_dom_sf"/>
</dbReference>
<dbReference type="GO" id="GO:0005096">
    <property type="term" value="F:GTPase activator activity"/>
    <property type="evidence" value="ECO:0007669"/>
    <property type="project" value="UniProtKB-KW"/>
</dbReference>
<dbReference type="SUPFAM" id="SSF50729">
    <property type="entry name" value="PH domain-like"/>
    <property type="match status" value="1"/>
</dbReference>
<feature type="region of interest" description="Disordered" evidence="3">
    <location>
        <begin position="542"/>
        <end position="622"/>
    </location>
</feature>
<dbReference type="PROSITE" id="PS50238">
    <property type="entry name" value="RHOGAP"/>
    <property type="match status" value="1"/>
</dbReference>
<sequence>MTGRRQNVWICICSCRSVSLVMADRGDSGMAGGKSAKSDAVGTAKSHGTASTATTLRHEHTAPSSSESRKIPYASATLPLTGAVGPAYGQGGAEPGGLAAMGLPLAASEPGLGPRPDRVSPCHLRELEHHEPNSFSTNSSTPDSVVRVQRRRQAKCGWLKKQGGFVKSWHSRWFVLQGQQLYYYKDQEEARILGTIFLPGNRVLERAATIEERFLFEIAPGLERARTTTNHETVLLMAGTRAEMESWVRALRRAIGVPFRGSVFGRPLEEAVRQVQHSASPIPPVIARCAAFIRQRGLNEEGLFRQPGQTRLVRCLKQQIDSEDEPCFDKFTDVHSVASLMKLYLRELPQPLVPFDKYPAFLACSRGLVADRHGAIDELLKQINGLSPASYNLLCFICRFLYEVQKHEMENKMNIQNLAMVFAPNILRKKTDDPFSIMEGAAAEQQLVEVLISEHAWLFPQRPPSESPESFATTREEIEQQTAPEEVVAAAAARLDAEQHLRKEREKGDVEEYEEDIGSSECTERSPSRRILFPKWGRFEVGSSEGEGHPSGSPGWVPSPERESIEPSSPPWDEGDDEGSADWVSPDLGSPDSGSPPRVRHPRLQSPLKLGGPNVPYGLPQKTVSSTKTRAIVTNGSLGAGAWDAHGRGAALSGPVSQPPVGIAAALRGQSHRSGPPKSLGLKMGLGSVTSSSTMFTGSASVPRVASSSGAHAGQWVTNGFATVRPTGHRTSSDEGDGRSYPSAIATSLPQSSQSVQRLSAYDNVLPGLRASPGPTSEDYGSIDSATCSTSSWEATGAPLPLPAPPPPHHHHHHHHHPAGPLISHRGGASEAQGQTGWLACPHWGHGANERLATTMPPSTQISRETRVEMVEVCVRSRVSVPPIPPAQPYAWEPRGRSAGSIQHGTLQNMIASLKAELNQQRNEYELRIRRLEQANRELISRVERLSEELEQERARHRMATIKLRNAERARNDAERRNEVLQREMEQFFALLGELGPDSSGTRPELPSHIRLP</sequence>
<keyword evidence="2" id="KW-0175">Coiled coil</keyword>
<keyword evidence="1" id="KW-0343">GTPase activation</keyword>
<dbReference type="Proteomes" id="UP000694388">
    <property type="component" value="Unplaced"/>
</dbReference>
<dbReference type="SMART" id="SM00324">
    <property type="entry name" value="RhoGAP"/>
    <property type="match status" value="1"/>
</dbReference>